<dbReference type="EMBL" id="VSSQ01075201">
    <property type="protein sequence ID" value="MPN25869.1"/>
    <property type="molecule type" value="Genomic_DNA"/>
</dbReference>
<sequence>MSQPDGLSTFNRPFLTGGVCGVIPSWRRKGYDEFEGFGQIAVSADDLGDREFMNRLNLVFGIDKERGLRFILKDDSFPVGDCGDVTRLAVVLFFHPVGSSSRKIFNEDALSVSQFNYITVLNRTIRAAESFIVIISSCIQGNSEFKFGFPVPVISCYLLLDFQVSSGIMSGIGKNGCLFCIDFNQTLIPDAGGDIALS</sequence>
<dbReference type="AlphaFoldDB" id="A0A645GJ75"/>
<evidence type="ECO:0000313" key="1">
    <source>
        <dbReference type="EMBL" id="MPN25869.1"/>
    </source>
</evidence>
<organism evidence="1">
    <name type="scientific">bioreactor metagenome</name>
    <dbReference type="NCBI Taxonomy" id="1076179"/>
    <lineage>
        <taxon>unclassified sequences</taxon>
        <taxon>metagenomes</taxon>
        <taxon>ecological metagenomes</taxon>
    </lineage>
</organism>
<protein>
    <submittedName>
        <fullName evidence="1">Uncharacterized protein</fullName>
    </submittedName>
</protein>
<reference evidence="1" key="1">
    <citation type="submission" date="2019-08" db="EMBL/GenBank/DDBJ databases">
        <authorList>
            <person name="Kucharzyk K."/>
            <person name="Murdoch R.W."/>
            <person name="Higgins S."/>
            <person name="Loffler F."/>
        </authorList>
    </citation>
    <scope>NUCLEOTIDE SEQUENCE</scope>
</reference>
<proteinExistence type="predicted"/>
<comment type="caution">
    <text evidence="1">The sequence shown here is derived from an EMBL/GenBank/DDBJ whole genome shotgun (WGS) entry which is preliminary data.</text>
</comment>
<accession>A0A645GJ75</accession>
<name>A0A645GJ75_9ZZZZ</name>
<gene>
    <name evidence="1" type="ORF">SDC9_173287</name>
</gene>